<evidence type="ECO:0000259" key="3">
    <source>
        <dbReference type="Pfam" id="PF00294"/>
    </source>
</evidence>
<dbReference type="EMBL" id="CACRXK020001382">
    <property type="protein sequence ID" value="CAB3988792.1"/>
    <property type="molecule type" value="Genomic_DNA"/>
</dbReference>
<feature type="non-terminal residue" evidence="4">
    <location>
        <position position="74"/>
    </location>
</feature>
<dbReference type="InterPro" id="IPR002139">
    <property type="entry name" value="Ribo/fructo_kinase"/>
</dbReference>
<comment type="caution">
    <text evidence="4">The sequence shown here is derived from an EMBL/GenBank/DDBJ whole genome shotgun (WGS) entry which is preliminary data.</text>
</comment>
<dbReference type="Pfam" id="PF00294">
    <property type="entry name" value="PfkB"/>
    <property type="match status" value="1"/>
</dbReference>
<keyword evidence="1" id="KW-0808">Transferase</keyword>
<sequence>MGFVKFLLHMLCCESEAQYGFNFCTIFCCSYVSRLPKAGETLHGSKFSMGFGGKGANQCIMAARLGCDTAMVAK</sequence>
<name>A0A7D9DN81_PARCT</name>
<evidence type="ECO:0000313" key="5">
    <source>
        <dbReference type="Proteomes" id="UP001152795"/>
    </source>
</evidence>
<proteinExistence type="predicted"/>
<dbReference type="PANTHER" id="PTHR10584:SF166">
    <property type="entry name" value="RIBOKINASE"/>
    <property type="match status" value="1"/>
</dbReference>
<keyword evidence="2" id="KW-0418">Kinase</keyword>
<keyword evidence="5" id="KW-1185">Reference proteome</keyword>
<evidence type="ECO:0000256" key="2">
    <source>
        <dbReference type="ARBA" id="ARBA00022777"/>
    </source>
</evidence>
<dbReference type="Gene3D" id="3.40.1190.20">
    <property type="match status" value="1"/>
</dbReference>
<dbReference type="PANTHER" id="PTHR10584">
    <property type="entry name" value="SUGAR KINASE"/>
    <property type="match status" value="1"/>
</dbReference>
<evidence type="ECO:0000256" key="1">
    <source>
        <dbReference type="ARBA" id="ARBA00022679"/>
    </source>
</evidence>
<dbReference type="SUPFAM" id="SSF53613">
    <property type="entry name" value="Ribokinase-like"/>
    <property type="match status" value="1"/>
</dbReference>
<dbReference type="InterPro" id="IPR011611">
    <property type="entry name" value="PfkB_dom"/>
</dbReference>
<dbReference type="PRINTS" id="PR00990">
    <property type="entry name" value="RIBOKINASE"/>
</dbReference>
<dbReference type="AlphaFoldDB" id="A0A7D9DN81"/>
<dbReference type="GO" id="GO:0005829">
    <property type="term" value="C:cytosol"/>
    <property type="evidence" value="ECO:0007669"/>
    <property type="project" value="TreeGrafter"/>
</dbReference>
<reference evidence="4" key="1">
    <citation type="submission" date="2020-04" db="EMBL/GenBank/DDBJ databases">
        <authorList>
            <person name="Alioto T."/>
            <person name="Alioto T."/>
            <person name="Gomez Garrido J."/>
        </authorList>
    </citation>
    <scope>NUCLEOTIDE SEQUENCE</scope>
    <source>
        <strain evidence="4">A484AB</strain>
    </source>
</reference>
<evidence type="ECO:0000313" key="4">
    <source>
        <dbReference type="EMBL" id="CAB3988792.1"/>
    </source>
</evidence>
<dbReference type="GO" id="GO:0016301">
    <property type="term" value="F:kinase activity"/>
    <property type="evidence" value="ECO:0007669"/>
    <property type="project" value="UniProtKB-KW"/>
</dbReference>
<gene>
    <name evidence="4" type="ORF">PACLA_8A087919</name>
</gene>
<organism evidence="4 5">
    <name type="scientific">Paramuricea clavata</name>
    <name type="common">Red gorgonian</name>
    <name type="synonym">Violescent sea-whip</name>
    <dbReference type="NCBI Taxonomy" id="317549"/>
    <lineage>
        <taxon>Eukaryota</taxon>
        <taxon>Metazoa</taxon>
        <taxon>Cnidaria</taxon>
        <taxon>Anthozoa</taxon>
        <taxon>Octocorallia</taxon>
        <taxon>Malacalcyonacea</taxon>
        <taxon>Plexauridae</taxon>
        <taxon>Paramuricea</taxon>
    </lineage>
</organism>
<dbReference type="GO" id="GO:0006796">
    <property type="term" value="P:phosphate-containing compound metabolic process"/>
    <property type="evidence" value="ECO:0007669"/>
    <property type="project" value="UniProtKB-ARBA"/>
</dbReference>
<dbReference type="OrthoDB" id="415590at2759"/>
<feature type="domain" description="Carbohydrate kinase PfkB" evidence="3">
    <location>
        <begin position="27"/>
        <end position="73"/>
    </location>
</feature>
<dbReference type="Proteomes" id="UP001152795">
    <property type="component" value="Unassembled WGS sequence"/>
</dbReference>
<dbReference type="InterPro" id="IPR029056">
    <property type="entry name" value="Ribokinase-like"/>
</dbReference>
<accession>A0A7D9DN81</accession>
<protein>
    <submittedName>
        <fullName evidence="4">Ribokinase-like</fullName>
    </submittedName>
</protein>